<keyword evidence="1" id="KW-0812">Transmembrane</keyword>
<dbReference type="PANTHER" id="PTHR30273:SF2">
    <property type="entry name" value="PROTEIN FECR"/>
    <property type="match status" value="1"/>
</dbReference>
<evidence type="ECO:0000256" key="1">
    <source>
        <dbReference type="SAM" id="Phobius"/>
    </source>
</evidence>
<keyword evidence="1" id="KW-0472">Membrane</keyword>
<dbReference type="InterPro" id="IPR006860">
    <property type="entry name" value="FecR"/>
</dbReference>
<name>U2QA32_9BACT</name>
<evidence type="ECO:0000259" key="2">
    <source>
        <dbReference type="Pfam" id="PF04773"/>
    </source>
</evidence>
<dbReference type="RefSeq" id="WP_021590825.1">
    <property type="nucleotide sequence ID" value="NZ_AWEY01000044.1"/>
</dbReference>
<keyword evidence="1" id="KW-1133">Transmembrane helix</keyword>
<feature type="domain" description="FecR protein" evidence="2">
    <location>
        <begin position="67"/>
        <end position="150"/>
    </location>
</feature>
<protein>
    <submittedName>
        <fullName evidence="4">Sigma factor regulatory protein, FecR/PupR family</fullName>
    </submittedName>
</protein>
<dbReference type="Proteomes" id="UP000016648">
    <property type="component" value="Unassembled WGS sequence"/>
</dbReference>
<dbReference type="GO" id="GO:0016989">
    <property type="term" value="F:sigma factor antagonist activity"/>
    <property type="evidence" value="ECO:0007669"/>
    <property type="project" value="TreeGrafter"/>
</dbReference>
<evidence type="ECO:0000313" key="4">
    <source>
        <dbReference type="EMBL" id="ERK38183.1"/>
    </source>
</evidence>
<dbReference type="Gene3D" id="2.60.120.1440">
    <property type="match status" value="1"/>
</dbReference>
<dbReference type="PATRIC" id="fig|1115809.3.peg.2565"/>
<feature type="domain" description="Protein FecR C-terminal" evidence="3">
    <location>
        <begin position="194"/>
        <end position="251"/>
    </location>
</feature>
<accession>U2QA32</accession>
<dbReference type="Gene3D" id="3.55.50.30">
    <property type="match status" value="1"/>
</dbReference>
<gene>
    <name evidence="4" type="ORF">HMPREF9135_1079</name>
</gene>
<reference evidence="4 5" key="1">
    <citation type="submission" date="2013-08" db="EMBL/GenBank/DDBJ databases">
        <authorList>
            <person name="Durkin A.S."/>
            <person name="Haft D.R."/>
            <person name="McCorrison J."/>
            <person name="Torralba M."/>
            <person name="Gillis M."/>
            <person name="Haft D.H."/>
            <person name="Methe B."/>
            <person name="Sutton G."/>
            <person name="Nelson K.E."/>
        </authorList>
    </citation>
    <scope>NUCLEOTIDE SEQUENCE [LARGE SCALE GENOMIC DNA]</scope>
    <source>
        <strain evidence="4 5">F0067</strain>
    </source>
</reference>
<dbReference type="InterPro" id="IPR032508">
    <property type="entry name" value="FecR_C"/>
</dbReference>
<dbReference type="PANTHER" id="PTHR30273">
    <property type="entry name" value="PERIPLASMIC SIGNAL SENSOR AND SIGMA FACTOR ACTIVATOR FECR-RELATED"/>
    <property type="match status" value="1"/>
</dbReference>
<comment type="caution">
    <text evidence="4">The sequence shown here is derived from an EMBL/GenBank/DDBJ whole genome shotgun (WGS) entry which is preliminary data.</text>
</comment>
<dbReference type="EMBL" id="AWEY01000044">
    <property type="protein sequence ID" value="ERK38183.1"/>
    <property type="molecule type" value="Genomic_DNA"/>
</dbReference>
<sequence>MKFVLHHYRPGRFDPRKGYERFARSQSLPVRRRLWPVWAAAGVATLVAFGAYWWLALRLTTLSAGTVARTFLLDDSTRVVLAPGATLSWRGVYDRRLAMTGRVYFEVRHDDRRPFTVVDDRYFVDDLGTCFEIVEEERHTRVLVTEGSVRFGDAKGHRRIDLREGMEAVLRHGEPLPRLLEKPNTNHAAWATHRFHFDRTPLRRALADLEAYYGVPLRTTEPNRLLTGDFSADSLETLLKVIEQAMDVEIEALSGQSGKPTPALPKGG</sequence>
<dbReference type="AlphaFoldDB" id="U2QA32"/>
<proteinExistence type="predicted"/>
<evidence type="ECO:0000313" key="5">
    <source>
        <dbReference type="Proteomes" id="UP000016648"/>
    </source>
</evidence>
<feature type="transmembrane region" description="Helical" evidence="1">
    <location>
        <begin position="34"/>
        <end position="55"/>
    </location>
</feature>
<organism evidence="4 5">
    <name type="scientific">Segatella baroniae F0067</name>
    <dbReference type="NCBI Taxonomy" id="1115809"/>
    <lineage>
        <taxon>Bacteria</taxon>
        <taxon>Pseudomonadati</taxon>
        <taxon>Bacteroidota</taxon>
        <taxon>Bacteroidia</taxon>
        <taxon>Bacteroidales</taxon>
        <taxon>Prevotellaceae</taxon>
        <taxon>Segatella</taxon>
    </lineage>
</organism>
<keyword evidence="5" id="KW-1185">Reference proteome</keyword>
<dbReference type="InterPro" id="IPR012373">
    <property type="entry name" value="Ferrdict_sens_TM"/>
</dbReference>
<dbReference type="Pfam" id="PF16344">
    <property type="entry name" value="FecR_C"/>
    <property type="match status" value="1"/>
</dbReference>
<evidence type="ECO:0000259" key="3">
    <source>
        <dbReference type="Pfam" id="PF16344"/>
    </source>
</evidence>
<dbReference type="Pfam" id="PF04773">
    <property type="entry name" value="FecR"/>
    <property type="match status" value="1"/>
</dbReference>